<dbReference type="Gene3D" id="3.40.30.10">
    <property type="entry name" value="Glutaredoxin"/>
    <property type="match status" value="1"/>
</dbReference>
<evidence type="ECO:0000313" key="4">
    <source>
        <dbReference type="Proteomes" id="UP001251528"/>
    </source>
</evidence>
<dbReference type="AlphaFoldDB" id="A0AAJ0FS41"/>
<sequence>MPASEHPKIKLYWLSQSRSQRIIWLLEELKVPYELEVFHRDENTLMAPRELEKVHALGKSPIISITPTGKDAKPIILAESGFIAQYLLDHTSEGQNLMPKKWQDGKENTIAGETEDWLRYAYYMHYAEGSLMPYLVFALVISRLKSPQVPFLIRPITSIIANRIIGMFLYPNVKKHLSFINDQLASSTGKYLCGKTLCAADILMSFPLIAGDGRFNELGSWKDGSWRSEFPKVWEYVQLLLAEPGYKKSVAKVEEIDGKFEASL</sequence>
<dbReference type="CDD" id="cd03046">
    <property type="entry name" value="GST_N_GTT1_like"/>
    <property type="match status" value="1"/>
</dbReference>
<comment type="caution">
    <text evidence="3">The sequence shown here is derived from an EMBL/GenBank/DDBJ whole genome shotgun (WGS) entry which is preliminary data.</text>
</comment>
<dbReference type="InterPro" id="IPR036282">
    <property type="entry name" value="Glutathione-S-Trfase_C_sf"/>
</dbReference>
<keyword evidence="4" id="KW-1185">Reference proteome</keyword>
<evidence type="ECO:0000256" key="1">
    <source>
        <dbReference type="ARBA" id="ARBA00007409"/>
    </source>
</evidence>
<dbReference type="EMBL" id="JASWJB010000165">
    <property type="protein sequence ID" value="KAK2594537.1"/>
    <property type="molecule type" value="Genomic_DNA"/>
</dbReference>
<dbReference type="Proteomes" id="UP001251528">
    <property type="component" value="Unassembled WGS sequence"/>
</dbReference>
<dbReference type="PROSITE" id="PS50404">
    <property type="entry name" value="GST_NTER"/>
    <property type="match status" value="1"/>
</dbReference>
<dbReference type="SFLD" id="SFLDG00358">
    <property type="entry name" value="Main_(cytGST)"/>
    <property type="match status" value="1"/>
</dbReference>
<dbReference type="SUPFAM" id="SSF47616">
    <property type="entry name" value="GST C-terminal domain-like"/>
    <property type="match status" value="1"/>
</dbReference>
<dbReference type="Gene3D" id="1.20.1050.10">
    <property type="match status" value="1"/>
</dbReference>
<dbReference type="InterPro" id="IPR040079">
    <property type="entry name" value="Glutathione_S-Trfase"/>
</dbReference>
<dbReference type="InterPro" id="IPR004045">
    <property type="entry name" value="Glutathione_S-Trfase_N"/>
</dbReference>
<dbReference type="GO" id="GO:0004364">
    <property type="term" value="F:glutathione transferase activity"/>
    <property type="evidence" value="ECO:0007669"/>
    <property type="project" value="UniProtKB-EC"/>
</dbReference>
<dbReference type="PANTHER" id="PTHR44051:SF9">
    <property type="entry name" value="GLUTATHIONE S-TRANSFERASE 1"/>
    <property type="match status" value="1"/>
</dbReference>
<gene>
    <name evidence="3" type="primary">GTT1_1</name>
    <name evidence="3" type="ORF">QQS21_007756</name>
</gene>
<reference evidence="3" key="1">
    <citation type="submission" date="2023-06" db="EMBL/GenBank/DDBJ databases">
        <title>Conoideocrella luteorostrata (Hypocreales: Clavicipitaceae), a potential biocontrol fungus for elongate hemlock scale in United States Christmas tree production areas.</title>
        <authorList>
            <person name="Barrett H."/>
            <person name="Lovett B."/>
            <person name="Macias A.M."/>
            <person name="Stajich J.E."/>
            <person name="Kasson M.T."/>
        </authorList>
    </citation>
    <scope>NUCLEOTIDE SEQUENCE</scope>
    <source>
        <strain evidence="3">ARSEF 14590</strain>
    </source>
</reference>
<dbReference type="PANTHER" id="PTHR44051">
    <property type="entry name" value="GLUTATHIONE S-TRANSFERASE-RELATED"/>
    <property type="match status" value="1"/>
</dbReference>
<name>A0AAJ0FS41_9HYPO</name>
<protein>
    <submittedName>
        <fullName evidence="3">Bifunctional glutathione transferase/peroxidase</fullName>
        <ecNumber evidence="3">2.5.1.18</ecNumber>
    </submittedName>
</protein>
<feature type="domain" description="GST N-terminal" evidence="2">
    <location>
        <begin position="6"/>
        <end position="95"/>
    </location>
</feature>
<dbReference type="CDD" id="cd03189">
    <property type="entry name" value="GST_C_GTT1_like"/>
    <property type="match status" value="1"/>
</dbReference>
<dbReference type="EC" id="2.5.1.18" evidence="3"/>
<proteinExistence type="inferred from homology"/>
<dbReference type="SUPFAM" id="SSF52833">
    <property type="entry name" value="Thioredoxin-like"/>
    <property type="match status" value="1"/>
</dbReference>
<organism evidence="3 4">
    <name type="scientific">Conoideocrella luteorostrata</name>
    <dbReference type="NCBI Taxonomy" id="1105319"/>
    <lineage>
        <taxon>Eukaryota</taxon>
        <taxon>Fungi</taxon>
        <taxon>Dikarya</taxon>
        <taxon>Ascomycota</taxon>
        <taxon>Pezizomycotina</taxon>
        <taxon>Sordariomycetes</taxon>
        <taxon>Hypocreomycetidae</taxon>
        <taxon>Hypocreales</taxon>
        <taxon>Clavicipitaceae</taxon>
        <taxon>Conoideocrella</taxon>
    </lineage>
</organism>
<accession>A0AAJ0FS41</accession>
<evidence type="ECO:0000313" key="3">
    <source>
        <dbReference type="EMBL" id="KAK2594537.1"/>
    </source>
</evidence>
<dbReference type="InterPro" id="IPR036249">
    <property type="entry name" value="Thioredoxin-like_sf"/>
</dbReference>
<comment type="similarity">
    <text evidence="1">Belongs to the GST superfamily.</text>
</comment>
<evidence type="ECO:0000259" key="2">
    <source>
        <dbReference type="PROSITE" id="PS50404"/>
    </source>
</evidence>
<dbReference type="SFLD" id="SFLDS00019">
    <property type="entry name" value="Glutathione_Transferase_(cytos"/>
    <property type="match status" value="1"/>
</dbReference>
<dbReference type="Pfam" id="PF13409">
    <property type="entry name" value="GST_N_2"/>
    <property type="match status" value="1"/>
</dbReference>
<keyword evidence="3" id="KW-0808">Transferase</keyword>